<evidence type="ECO:0000256" key="2">
    <source>
        <dbReference type="ARBA" id="ARBA00034247"/>
    </source>
</evidence>
<dbReference type="NCBIfam" id="TIGR00254">
    <property type="entry name" value="GGDEF"/>
    <property type="match status" value="1"/>
</dbReference>
<feature type="region of interest" description="Disordered" evidence="3">
    <location>
        <begin position="209"/>
        <end position="229"/>
    </location>
</feature>
<dbReference type="EC" id="2.7.7.65" evidence="1"/>
<dbReference type="RefSeq" id="WP_277860436.1">
    <property type="nucleotide sequence ID" value="NZ_JARRAG010000002.1"/>
</dbReference>
<dbReference type="PANTHER" id="PTHR45138">
    <property type="entry name" value="REGULATORY COMPONENTS OF SENSORY TRANSDUCTION SYSTEM"/>
    <property type="match status" value="1"/>
</dbReference>
<dbReference type="PANTHER" id="PTHR45138:SF9">
    <property type="entry name" value="DIGUANYLATE CYCLASE DGCM-RELATED"/>
    <property type="match status" value="1"/>
</dbReference>
<dbReference type="InterPro" id="IPR000160">
    <property type="entry name" value="GGDEF_dom"/>
</dbReference>
<dbReference type="InterPro" id="IPR043128">
    <property type="entry name" value="Rev_trsase/Diguanyl_cyclase"/>
</dbReference>
<accession>A0ABT6F913</accession>
<dbReference type="CDD" id="cd01949">
    <property type="entry name" value="GGDEF"/>
    <property type="match status" value="1"/>
</dbReference>
<comment type="caution">
    <text evidence="5">The sequence shown here is derived from an EMBL/GenBank/DDBJ whole genome shotgun (WGS) entry which is preliminary data.</text>
</comment>
<dbReference type="EMBL" id="JARRAG010000002">
    <property type="protein sequence ID" value="MDG3004074.1"/>
    <property type="molecule type" value="Genomic_DNA"/>
</dbReference>
<evidence type="ECO:0000259" key="4">
    <source>
        <dbReference type="PROSITE" id="PS50887"/>
    </source>
</evidence>
<dbReference type="Proteomes" id="UP001216907">
    <property type="component" value="Unassembled WGS sequence"/>
</dbReference>
<proteinExistence type="predicted"/>
<organism evidence="5 6">
    <name type="scientific">Paludisphaera mucosa</name>
    <dbReference type="NCBI Taxonomy" id="3030827"/>
    <lineage>
        <taxon>Bacteria</taxon>
        <taxon>Pseudomonadati</taxon>
        <taxon>Planctomycetota</taxon>
        <taxon>Planctomycetia</taxon>
        <taxon>Isosphaerales</taxon>
        <taxon>Isosphaeraceae</taxon>
        <taxon>Paludisphaera</taxon>
    </lineage>
</organism>
<evidence type="ECO:0000256" key="3">
    <source>
        <dbReference type="SAM" id="MobiDB-lite"/>
    </source>
</evidence>
<feature type="domain" description="GGDEF" evidence="4">
    <location>
        <begin position="78"/>
        <end position="211"/>
    </location>
</feature>
<keyword evidence="5" id="KW-0548">Nucleotidyltransferase</keyword>
<sequence>MATALEPALLAEIHHLRSRLEEAYATIDALRVHRTNLEGDLHDLRRVAATDGLTGLWNRRFLVDSLNISFSFALRHRLPLSIVLLDVDHFKSFNDGYGHAAGDVVLRDVSAVVQAAARSHDVVARYGGEEFAILLPGTGRPGAVTMAERVRLALASRRWPLGPITASLGVATLRHEEGVSQVTAEGLVEAADLALYQSKRLGRNRVSHADDLVRPPSPAGHEVKAAVGC</sequence>
<comment type="catalytic activity">
    <reaction evidence="2">
        <text>2 GTP = 3',3'-c-di-GMP + 2 diphosphate</text>
        <dbReference type="Rhea" id="RHEA:24898"/>
        <dbReference type="ChEBI" id="CHEBI:33019"/>
        <dbReference type="ChEBI" id="CHEBI:37565"/>
        <dbReference type="ChEBI" id="CHEBI:58805"/>
        <dbReference type="EC" id="2.7.7.65"/>
    </reaction>
</comment>
<dbReference type="SUPFAM" id="SSF55073">
    <property type="entry name" value="Nucleotide cyclase"/>
    <property type="match status" value="1"/>
</dbReference>
<dbReference type="InterPro" id="IPR029787">
    <property type="entry name" value="Nucleotide_cyclase"/>
</dbReference>
<keyword evidence="5" id="KW-0808">Transferase</keyword>
<dbReference type="InterPro" id="IPR050469">
    <property type="entry name" value="Diguanylate_Cyclase"/>
</dbReference>
<dbReference type="Pfam" id="PF00990">
    <property type="entry name" value="GGDEF"/>
    <property type="match status" value="1"/>
</dbReference>
<keyword evidence="6" id="KW-1185">Reference proteome</keyword>
<protein>
    <recommendedName>
        <fullName evidence="1">diguanylate cyclase</fullName>
        <ecNumber evidence="1">2.7.7.65</ecNumber>
    </recommendedName>
</protein>
<gene>
    <name evidence="5" type="ORF">PZE19_09840</name>
</gene>
<evidence type="ECO:0000256" key="1">
    <source>
        <dbReference type="ARBA" id="ARBA00012528"/>
    </source>
</evidence>
<dbReference type="PROSITE" id="PS50887">
    <property type="entry name" value="GGDEF"/>
    <property type="match status" value="1"/>
</dbReference>
<reference evidence="5 6" key="1">
    <citation type="submission" date="2023-03" db="EMBL/GenBank/DDBJ databases">
        <title>Paludisphaera mucosa sp. nov. a novel planctomycete from northern fen.</title>
        <authorList>
            <person name="Ivanova A."/>
        </authorList>
    </citation>
    <scope>NUCLEOTIDE SEQUENCE [LARGE SCALE GENOMIC DNA]</scope>
    <source>
        <strain evidence="5 6">Pla2</strain>
    </source>
</reference>
<dbReference type="SMART" id="SM00267">
    <property type="entry name" value="GGDEF"/>
    <property type="match status" value="1"/>
</dbReference>
<evidence type="ECO:0000313" key="6">
    <source>
        <dbReference type="Proteomes" id="UP001216907"/>
    </source>
</evidence>
<evidence type="ECO:0000313" key="5">
    <source>
        <dbReference type="EMBL" id="MDG3004074.1"/>
    </source>
</evidence>
<name>A0ABT6F913_9BACT</name>
<dbReference type="GO" id="GO:0052621">
    <property type="term" value="F:diguanylate cyclase activity"/>
    <property type="evidence" value="ECO:0007669"/>
    <property type="project" value="UniProtKB-EC"/>
</dbReference>
<dbReference type="Gene3D" id="3.30.70.270">
    <property type="match status" value="1"/>
</dbReference>